<dbReference type="RefSeq" id="WP_380055701.1">
    <property type="nucleotide sequence ID" value="NZ_JBHSWB010000001.1"/>
</dbReference>
<dbReference type="Proteomes" id="UP001596317">
    <property type="component" value="Unassembled WGS sequence"/>
</dbReference>
<organism evidence="2 3">
    <name type="scientific">Deinococcus multiflagellatus</name>
    <dbReference type="NCBI Taxonomy" id="1656887"/>
    <lineage>
        <taxon>Bacteria</taxon>
        <taxon>Thermotogati</taxon>
        <taxon>Deinococcota</taxon>
        <taxon>Deinococci</taxon>
        <taxon>Deinococcales</taxon>
        <taxon>Deinococcaceae</taxon>
        <taxon>Deinococcus</taxon>
    </lineage>
</organism>
<protein>
    <submittedName>
        <fullName evidence="2">Uncharacterized protein</fullName>
    </submittedName>
</protein>
<reference evidence="3" key="1">
    <citation type="journal article" date="2019" name="Int. J. Syst. Evol. Microbiol.">
        <title>The Global Catalogue of Microorganisms (GCM) 10K type strain sequencing project: providing services to taxonomists for standard genome sequencing and annotation.</title>
        <authorList>
            <consortium name="The Broad Institute Genomics Platform"/>
            <consortium name="The Broad Institute Genome Sequencing Center for Infectious Disease"/>
            <person name="Wu L."/>
            <person name="Ma J."/>
        </authorList>
    </citation>
    <scope>NUCLEOTIDE SEQUENCE [LARGE SCALE GENOMIC DNA]</scope>
    <source>
        <strain evidence="3">CCUG 63830</strain>
    </source>
</reference>
<accession>A0ABW1ZK85</accession>
<feature type="compositionally biased region" description="Basic and acidic residues" evidence="1">
    <location>
        <begin position="7"/>
        <end position="18"/>
    </location>
</feature>
<gene>
    <name evidence="2" type="ORF">ACFP90_09655</name>
</gene>
<evidence type="ECO:0000313" key="2">
    <source>
        <dbReference type="EMBL" id="MFC6660591.1"/>
    </source>
</evidence>
<evidence type="ECO:0000256" key="1">
    <source>
        <dbReference type="SAM" id="MobiDB-lite"/>
    </source>
</evidence>
<comment type="caution">
    <text evidence="2">The sequence shown here is derived from an EMBL/GenBank/DDBJ whole genome shotgun (WGS) entry which is preliminary data.</text>
</comment>
<proteinExistence type="predicted"/>
<feature type="region of interest" description="Disordered" evidence="1">
    <location>
        <begin position="1"/>
        <end position="34"/>
    </location>
</feature>
<name>A0ABW1ZK85_9DEIO</name>
<evidence type="ECO:0000313" key="3">
    <source>
        <dbReference type="Proteomes" id="UP001596317"/>
    </source>
</evidence>
<sequence>MGVLELGEGKPLDQDGRDAGVQPARVQGEDRPADHGVARALAQGVGAQGRAPGMVLGQPGAQGAPSPAARTCGSHGAASAWGGVVSARATS</sequence>
<dbReference type="EMBL" id="JBHSWB010000001">
    <property type="protein sequence ID" value="MFC6660591.1"/>
    <property type="molecule type" value="Genomic_DNA"/>
</dbReference>
<keyword evidence="3" id="KW-1185">Reference proteome</keyword>